<dbReference type="EMBL" id="VSSQ01012823">
    <property type="protein sequence ID" value="MPM50119.1"/>
    <property type="molecule type" value="Genomic_DNA"/>
</dbReference>
<evidence type="ECO:0000259" key="4">
    <source>
        <dbReference type="Pfam" id="PF00889"/>
    </source>
</evidence>
<comment type="similarity">
    <text evidence="1">Belongs to the EF-Ts family.</text>
</comment>
<reference evidence="5" key="1">
    <citation type="submission" date="2019-08" db="EMBL/GenBank/DDBJ databases">
        <authorList>
            <person name="Kucharzyk K."/>
            <person name="Murdoch R.W."/>
            <person name="Higgins S."/>
            <person name="Loffler F."/>
        </authorList>
    </citation>
    <scope>NUCLEOTIDE SEQUENCE</scope>
</reference>
<dbReference type="InterPro" id="IPR001816">
    <property type="entry name" value="Transl_elong_EFTs/EF1B"/>
</dbReference>
<dbReference type="Gene3D" id="3.30.479.20">
    <property type="entry name" value="Elongation factor Ts, dimerisation domain"/>
    <property type="match status" value="2"/>
</dbReference>
<dbReference type="FunFam" id="1.10.8.10:FF:000001">
    <property type="entry name" value="Elongation factor Ts"/>
    <property type="match status" value="1"/>
</dbReference>
<dbReference type="PANTHER" id="PTHR11741">
    <property type="entry name" value="ELONGATION FACTOR TS"/>
    <property type="match status" value="1"/>
</dbReference>
<dbReference type="GO" id="GO:0003746">
    <property type="term" value="F:translation elongation factor activity"/>
    <property type="evidence" value="ECO:0007669"/>
    <property type="project" value="UniProtKB-KW"/>
</dbReference>
<proteinExistence type="inferred from homology"/>
<gene>
    <name evidence="5" type="primary">tsf_33</name>
    <name evidence="5" type="ORF">SDC9_96854</name>
</gene>
<dbReference type="Pfam" id="PF00889">
    <property type="entry name" value="EF_TS"/>
    <property type="match status" value="1"/>
</dbReference>
<dbReference type="SUPFAM" id="SSF46934">
    <property type="entry name" value="UBA-like"/>
    <property type="match status" value="1"/>
</dbReference>
<dbReference type="PANTHER" id="PTHR11741:SF0">
    <property type="entry name" value="ELONGATION FACTOR TS, MITOCHONDRIAL"/>
    <property type="match status" value="1"/>
</dbReference>
<dbReference type="InterPro" id="IPR009060">
    <property type="entry name" value="UBA-like_sf"/>
</dbReference>
<dbReference type="InterPro" id="IPR018101">
    <property type="entry name" value="Transl_elong_Ts_CS"/>
</dbReference>
<accession>A0A645AA79</accession>
<dbReference type="FunFam" id="1.10.286.20:FF:000001">
    <property type="entry name" value="Elongation factor Ts"/>
    <property type="match status" value="1"/>
</dbReference>
<evidence type="ECO:0000256" key="1">
    <source>
        <dbReference type="ARBA" id="ARBA00005532"/>
    </source>
</evidence>
<dbReference type="SUPFAM" id="SSF54713">
    <property type="entry name" value="Elongation factor Ts (EF-Ts), dimerisation domain"/>
    <property type="match status" value="2"/>
</dbReference>
<keyword evidence="3" id="KW-0648">Protein biosynthesis</keyword>
<keyword evidence="2 5" id="KW-0251">Elongation factor</keyword>
<evidence type="ECO:0000256" key="3">
    <source>
        <dbReference type="ARBA" id="ARBA00022917"/>
    </source>
</evidence>
<dbReference type="Gene3D" id="1.10.8.10">
    <property type="entry name" value="DNA helicase RuvA subunit, C-terminal domain"/>
    <property type="match status" value="1"/>
</dbReference>
<dbReference type="PROSITE" id="PS01126">
    <property type="entry name" value="EF_TS_1"/>
    <property type="match status" value="1"/>
</dbReference>
<dbReference type="InterPro" id="IPR036402">
    <property type="entry name" value="EF-Ts_dimer_sf"/>
</dbReference>
<dbReference type="Gene3D" id="1.10.286.20">
    <property type="match status" value="1"/>
</dbReference>
<comment type="caution">
    <text evidence="5">The sequence shown here is derived from an EMBL/GenBank/DDBJ whole genome shotgun (WGS) entry which is preliminary data.</text>
</comment>
<feature type="domain" description="Translation elongation factor EFTs/EF1B dimerisation" evidence="4">
    <location>
        <begin position="69"/>
        <end position="286"/>
    </location>
</feature>
<protein>
    <submittedName>
        <fullName evidence="5">Elongation factor Ts</fullName>
    </submittedName>
</protein>
<dbReference type="PROSITE" id="PS01127">
    <property type="entry name" value="EF_TS_2"/>
    <property type="match status" value="1"/>
</dbReference>
<dbReference type="NCBIfam" id="TIGR00116">
    <property type="entry name" value="tsf"/>
    <property type="match status" value="1"/>
</dbReference>
<evidence type="ECO:0000256" key="2">
    <source>
        <dbReference type="ARBA" id="ARBA00022768"/>
    </source>
</evidence>
<dbReference type="GO" id="GO:0005737">
    <property type="term" value="C:cytoplasm"/>
    <property type="evidence" value="ECO:0007669"/>
    <property type="project" value="UniProtKB-ARBA"/>
</dbReference>
<dbReference type="InterPro" id="IPR014039">
    <property type="entry name" value="Transl_elong_EFTs/EF1B_dimer"/>
</dbReference>
<organism evidence="5">
    <name type="scientific">bioreactor metagenome</name>
    <dbReference type="NCBI Taxonomy" id="1076179"/>
    <lineage>
        <taxon>unclassified sequences</taxon>
        <taxon>metagenomes</taxon>
        <taxon>ecological metagenomes</taxon>
    </lineage>
</organism>
<dbReference type="HAMAP" id="MF_00050">
    <property type="entry name" value="EF_Ts"/>
    <property type="match status" value="1"/>
</dbReference>
<sequence length="296" mass="32485">MISAATVKELRERTSAGMMDCKRALEACDGDMEKAIEYLREKGLAAAAKKAGRVAKQGLIVGKVVGKKASLLEVNCETDFVAKNDDFQAWVNELATMIIDHQLTQVDQLLAQSYGEGTVQSALTNKIATIGENMGIRRFAFYDVAPNSILDLYIHGAGKIGVLIELSLTDTQFAQHEAVKELIHDLALQIAAGRAQYIVSDEVPAEVIAKEREIYLAQAMNEGKPANIAERMVEGRIRKFYEEICLLHQLFVKDTDLTIAKLLAKVGKEVGCGISVKTFTRFEIGEGFEATEGENE</sequence>
<dbReference type="AlphaFoldDB" id="A0A645AA79"/>
<evidence type="ECO:0000313" key="5">
    <source>
        <dbReference type="EMBL" id="MPM50119.1"/>
    </source>
</evidence>
<name>A0A645AA79_9ZZZZ</name>
<dbReference type="CDD" id="cd14275">
    <property type="entry name" value="UBA_EF-Ts"/>
    <property type="match status" value="1"/>
</dbReference>